<dbReference type="InterPro" id="IPR025799">
    <property type="entry name" value="Arg_MeTrfase"/>
</dbReference>
<dbReference type="EMBL" id="JABMIG020000067">
    <property type="protein sequence ID" value="KAL3795896.1"/>
    <property type="molecule type" value="Genomic_DNA"/>
</dbReference>
<dbReference type="GO" id="GO:0016274">
    <property type="term" value="F:protein-arginine N-methyltransferase activity"/>
    <property type="evidence" value="ECO:0007669"/>
    <property type="project" value="UniProtKB-ARBA"/>
</dbReference>
<comment type="caution">
    <text evidence="3">The sequence shown here is derived from an EMBL/GenBank/DDBJ whole genome shotgun (WGS) entry which is preliminary data.</text>
</comment>
<keyword evidence="4" id="KW-1185">Reference proteome</keyword>
<gene>
    <name evidence="3" type="ORF">HJC23_002167</name>
</gene>
<feature type="domain" description="PRMT5 arginine-N-methyltransferase" evidence="2">
    <location>
        <begin position="93"/>
        <end position="228"/>
    </location>
</feature>
<accession>A0ABD3Q7C8</accession>
<evidence type="ECO:0000259" key="2">
    <source>
        <dbReference type="Pfam" id="PF05185"/>
    </source>
</evidence>
<dbReference type="Pfam" id="PF05185">
    <property type="entry name" value="PRMT5"/>
    <property type="match status" value="1"/>
</dbReference>
<proteinExistence type="predicted"/>
<dbReference type="AlphaFoldDB" id="A0ABD3Q7C8"/>
<dbReference type="Gene3D" id="2.70.160.11">
    <property type="entry name" value="Hnrnp arginine n-methyltransferase1"/>
    <property type="match status" value="1"/>
</dbReference>
<evidence type="ECO:0000313" key="4">
    <source>
        <dbReference type="Proteomes" id="UP001516023"/>
    </source>
</evidence>
<sequence>MMKNLGICAALLAMEADAFSGIPRRSVLEQLHSISISPFVSIAAVEPLLIAAPASAQEASASAAATLTPINAKWTAVDGLNSLASQKQFVSFSDSAYKAMVDDPSRTPQFERAIVSRLNSSPGGPESQVVLDIGTGPFALFAIVAAKNGAGKVFAMEANSEAAASAREVVKKMGYQDKITILEGFSTDIVTLPDGVKADFAVAEIVGSVASEEGAFATILDARRFLKDPSDPSSWIPQQIQTYAAPASYTLHNLFTPPAFDWSKLDGEPVRFNCRDEGLQLLSDPALIEDISFANPNKARWKTKDVTFTIDEERLTKNEQSFREEFKRGRLPKGEVDALAVATSQSFSGIALWPRLLLDSSTQVNSRHYPEGGHQKSHWQTVLPIMADTPVTVRGGDEVRVTFEFDVSEKVTEPARYRISGNVVNL</sequence>
<dbReference type="Gene3D" id="3.40.50.150">
    <property type="entry name" value="Vaccinia Virus protein VP39"/>
    <property type="match status" value="1"/>
</dbReference>
<dbReference type="PANTHER" id="PTHR11006">
    <property type="entry name" value="PROTEIN ARGININE N-METHYLTRANSFERASE"/>
    <property type="match status" value="1"/>
</dbReference>
<organism evidence="3 4">
    <name type="scientific">Cyclotella cryptica</name>
    <dbReference type="NCBI Taxonomy" id="29204"/>
    <lineage>
        <taxon>Eukaryota</taxon>
        <taxon>Sar</taxon>
        <taxon>Stramenopiles</taxon>
        <taxon>Ochrophyta</taxon>
        <taxon>Bacillariophyta</taxon>
        <taxon>Coscinodiscophyceae</taxon>
        <taxon>Thalassiosirophycidae</taxon>
        <taxon>Stephanodiscales</taxon>
        <taxon>Stephanodiscaceae</taxon>
        <taxon>Cyclotella</taxon>
    </lineage>
</organism>
<dbReference type="PANTHER" id="PTHR11006:SF53">
    <property type="entry name" value="PROTEIN ARGININE N-METHYLTRANSFERASE 3"/>
    <property type="match status" value="1"/>
</dbReference>
<dbReference type="SUPFAM" id="SSF53335">
    <property type="entry name" value="S-adenosyl-L-methionine-dependent methyltransferases"/>
    <property type="match status" value="1"/>
</dbReference>
<dbReference type="InterPro" id="IPR035075">
    <property type="entry name" value="PRMT5"/>
</dbReference>
<dbReference type="Proteomes" id="UP001516023">
    <property type="component" value="Unassembled WGS sequence"/>
</dbReference>
<name>A0ABD3Q7C8_9STRA</name>
<evidence type="ECO:0000256" key="1">
    <source>
        <dbReference type="ARBA" id="ARBA00022691"/>
    </source>
</evidence>
<dbReference type="InterPro" id="IPR029063">
    <property type="entry name" value="SAM-dependent_MTases_sf"/>
</dbReference>
<reference evidence="3 4" key="1">
    <citation type="journal article" date="2020" name="G3 (Bethesda)">
        <title>Improved Reference Genome for Cyclotella cryptica CCMP332, a Model for Cell Wall Morphogenesis, Salinity Adaptation, and Lipid Production in Diatoms (Bacillariophyta).</title>
        <authorList>
            <person name="Roberts W.R."/>
            <person name="Downey K.M."/>
            <person name="Ruck E.C."/>
            <person name="Traller J.C."/>
            <person name="Alverson A.J."/>
        </authorList>
    </citation>
    <scope>NUCLEOTIDE SEQUENCE [LARGE SCALE GENOMIC DNA]</scope>
    <source>
        <strain evidence="3 4">CCMP332</strain>
    </source>
</reference>
<evidence type="ECO:0000313" key="3">
    <source>
        <dbReference type="EMBL" id="KAL3795896.1"/>
    </source>
</evidence>
<protein>
    <recommendedName>
        <fullName evidence="2">PRMT5 arginine-N-methyltransferase domain-containing protein</fullName>
    </recommendedName>
</protein>
<keyword evidence="1" id="KW-0949">S-adenosyl-L-methionine</keyword>